<evidence type="ECO:0000313" key="2">
    <source>
        <dbReference type="RefSeq" id="XP_046598228.1"/>
    </source>
</evidence>
<sequence length="287" mass="32030">MMLLQCLDLRLYSRKVMHQSTFCASLGAVLGNLVWHASRFPHVVELWLSKFQAKLGEFLCIVNGTFVSFINTYGSVFPSENSDEFQFVKGLCGIVTNLSASPGGRQFLVTHPNGKNLLQKMVKLMPVVPLPTGNSLARLILMLLYNVSINKSGLQYLIELRICQILGPYLSDSISAELKHLSLRLLQSITFELRDELTIDDILTKVTVTRIQELVKTETEIVSSIAKEVILNLKNCQSSLIYDGRFCQDRLGTSHSHPLGVKRESFSKFSKFFVATTKNQISGPGAV</sequence>
<dbReference type="InterPro" id="IPR039584">
    <property type="entry name" value="HSF2BP"/>
</dbReference>
<accession>A0ABM3GD78</accession>
<dbReference type="SUPFAM" id="SSF48371">
    <property type="entry name" value="ARM repeat"/>
    <property type="match status" value="1"/>
</dbReference>
<protein>
    <submittedName>
        <fullName evidence="2">Heat shock factor 2-binding protein isoform X1</fullName>
    </submittedName>
</protein>
<dbReference type="RefSeq" id="XP_046598228.1">
    <property type="nucleotide sequence ID" value="XM_046742272.1"/>
</dbReference>
<reference evidence="2" key="1">
    <citation type="submission" date="2025-08" db="UniProtKB">
        <authorList>
            <consortium name="RefSeq"/>
        </authorList>
    </citation>
    <scope>IDENTIFICATION</scope>
    <source>
        <tissue evidence="2">Thorax and Abdomen</tissue>
    </source>
</reference>
<gene>
    <name evidence="2" type="primary">LOC107222681</name>
</gene>
<dbReference type="PANTHER" id="PTHR15434:SF2">
    <property type="entry name" value="HEAT SHOCK FACTOR 2-BINDING PROTEIN"/>
    <property type="match status" value="1"/>
</dbReference>
<dbReference type="GeneID" id="107222681"/>
<dbReference type="InterPro" id="IPR016024">
    <property type="entry name" value="ARM-type_fold"/>
</dbReference>
<dbReference type="Proteomes" id="UP000829291">
    <property type="component" value="Chromosome 5"/>
</dbReference>
<evidence type="ECO:0000313" key="1">
    <source>
        <dbReference type="Proteomes" id="UP000829291"/>
    </source>
</evidence>
<organism evidence="1 2">
    <name type="scientific">Neodiprion lecontei</name>
    <name type="common">Redheaded pine sawfly</name>
    <dbReference type="NCBI Taxonomy" id="441921"/>
    <lineage>
        <taxon>Eukaryota</taxon>
        <taxon>Metazoa</taxon>
        <taxon>Ecdysozoa</taxon>
        <taxon>Arthropoda</taxon>
        <taxon>Hexapoda</taxon>
        <taxon>Insecta</taxon>
        <taxon>Pterygota</taxon>
        <taxon>Neoptera</taxon>
        <taxon>Endopterygota</taxon>
        <taxon>Hymenoptera</taxon>
        <taxon>Tenthredinoidea</taxon>
        <taxon>Diprionidae</taxon>
        <taxon>Diprioninae</taxon>
        <taxon>Neodiprion</taxon>
    </lineage>
</organism>
<keyword evidence="2" id="KW-0346">Stress response</keyword>
<name>A0ABM3GD78_NEOLC</name>
<dbReference type="PANTHER" id="PTHR15434">
    <property type="entry name" value="HEAT SHOCK FACTOR 2-BINDING PROTEIN"/>
    <property type="match status" value="1"/>
</dbReference>
<proteinExistence type="predicted"/>
<keyword evidence="1" id="KW-1185">Reference proteome</keyword>